<reference evidence="5" key="2">
    <citation type="journal article" date="2023" name="Biology">
        <title>Prokaryotic Life Associated with Coal-Fire Gas Vents Revealed by Metagenomics.</title>
        <authorList>
            <person name="Kadnikov V.V."/>
            <person name="Mardanov A.V."/>
            <person name="Beletsky A.V."/>
            <person name="Karnachuk O.V."/>
            <person name="Ravin N.V."/>
        </authorList>
    </citation>
    <scope>NUCLEOTIDE SEQUENCE</scope>
    <source>
        <strain evidence="5">Bu02</strain>
    </source>
</reference>
<comment type="catalytic activity">
    <reaction evidence="3">
        <text>(2R,3S)-3-isopropylmalate = (2S)-2-isopropylmalate</text>
        <dbReference type="Rhea" id="RHEA:32287"/>
        <dbReference type="ChEBI" id="CHEBI:1178"/>
        <dbReference type="ChEBI" id="CHEBI:35121"/>
        <dbReference type="EC" id="4.2.1.33"/>
    </reaction>
</comment>
<dbReference type="PANTHER" id="PTHR43345">
    <property type="entry name" value="3-ISOPROPYLMALATE DEHYDRATASE SMALL SUBUNIT 2-RELATED-RELATED"/>
    <property type="match status" value="1"/>
</dbReference>
<dbReference type="Pfam" id="PF00694">
    <property type="entry name" value="Aconitase_C"/>
    <property type="match status" value="1"/>
</dbReference>
<dbReference type="HAMAP" id="MF_01032">
    <property type="entry name" value="LeuD_type2"/>
    <property type="match status" value="1"/>
</dbReference>
<dbReference type="SUPFAM" id="SSF52016">
    <property type="entry name" value="LeuD/IlvD-like"/>
    <property type="match status" value="1"/>
</dbReference>
<dbReference type="InterPro" id="IPR011827">
    <property type="entry name" value="LeuD_type2/HacB/DmdB"/>
</dbReference>
<dbReference type="InterPro" id="IPR015928">
    <property type="entry name" value="Aconitase/3IPM_dehydase_swvl"/>
</dbReference>
<comment type="function">
    <text evidence="3">Catalyzes the isomerization between 2-isopropylmalate and 3-isopropylmalate, via the formation of 2-isopropylmaleate.</text>
</comment>
<dbReference type="InterPro" id="IPR050075">
    <property type="entry name" value="LeuD"/>
</dbReference>
<keyword evidence="3" id="KW-0100">Branched-chain amino acid biosynthesis</keyword>
<dbReference type="InterPro" id="IPR000573">
    <property type="entry name" value="AconitaseA/IPMdHydase_ssu_swvl"/>
</dbReference>
<keyword evidence="3" id="KW-0432">Leucine biosynthesis</keyword>
<dbReference type="KEGG" id="fcz:IMF26_08910"/>
<comment type="similarity">
    <text evidence="1 3">Belongs to the LeuD family. LeuD type 2 subfamily.</text>
</comment>
<evidence type="ECO:0000313" key="5">
    <source>
        <dbReference type="EMBL" id="QUL98152.1"/>
    </source>
</evidence>
<accession>A0AAT9LCV4</accession>
<dbReference type="EMBL" id="CP062796">
    <property type="protein sequence ID" value="QUL98152.1"/>
    <property type="molecule type" value="Genomic_DNA"/>
</dbReference>
<dbReference type="EC" id="4.2.1.33" evidence="3"/>
<protein>
    <recommendedName>
        <fullName evidence="3">3-isopropylmalate dehydratase small subunit</fullName>
        <ecNumber evidence="3">4.2.1.33</ecNumber>
    </recommendedName>
    <alternativeName>
        <fullName evidence="3">Alpha-IPM isomerase</fullName>
        <shortName evidence="3">IPMI</shortName>
    </alternativeName>
    <alternativeName>
        <fullName evidence="3">Isopropylmalate isomerase</fullName>
    </alternativeName>
</protein>
<dbReference type="GO" id="GO:0003861">
    <property type="term" value="F:3-isopropylmalate dehydratase activity"/>
    <property type="evidence" value="ECO:0007669"/>
    <property type="project" value="UniProtKB-UniRule"/>
</dbReference>
<evidence type="ECO:0000259" key="4">
    <source>
        <dbReference type="Pfam" id="PF00694"/>
    </source>
</evidence>
<evidence type="ECO:0000256" key="3">
    <source>
        <dbReference type="HAMAP-Rule" id="MF_01032"/>
    </source>
</evidence>
<dbReference type="NCBIfam" id="TIGR02087">
    <property type="entry name" value="LEUD_arch"/>
    <property type="match status" value="1"/>
</dbReference>
<comment type="pathway">
    <text evidence="3">Amino-acid biosynthesis; L-leucine biosynthesis; L-leucine from 3-methyl-2-oxobutanoate: step 2/4.</text>
</comment>
<reference evidence="5" key="1">
    <citation type="submission" date="2020-10" db="EMBL/GenBank/DDBJ databases">
        <authorList>
            <person name="Kadnikov V."/>
            <person name="Beletsky A.V."/>
            <person name="Mardanov A.V."/>
            <person name="Karnachuk O.V."/>
            <person name="Ravin N.V."/>
        </authorList>
    </citation>
    <scope>NUCLEOTIDE SEQUENCE</scope>
    <source>
        <strain evidence="5">Bu02</strain>
    </source>
</reference>
<comment type="subunit">
    <text evidence="3">Heterodimer of LeuC and LeuD.</text>
</comment>
<proteinExistence type="inferred from homology"/>
<keyword evidence="2 3" id="KW-0456">Lyase</keyword>
<keyword evidence="3" id="KW-0028">Amino-acid biosynthesis</keyword>
<organism evidence="5">
    <name type="scientific">Candidatus Fermentithermobacillus carboniphilus</name>
    <dbReference type="NCBI Taxonomy" id="3085328"/>
    <lineage>
        <taxon>Bacteria</taxon>
        <taxon>Bacillati</taxon>
        <taxon>Bacillota</taxon>
        <taxon>Candidatus Fermentithermobacillia</taxon>
        <taxon>Candidatus Fermentithermobacillales</taxon>
        <taxon>Candidatus Fermentithermobacillaceae</taxon>
        <taxon>Candidatus Fermentithermobacillus</taxon>
    </lineage>
</organism>
<evidence type="ECO:0000256" key="2">
    <source>
        <dbReference type="ARBA" id="ARBA00023239"/>
    </source>
</evidence>
<name>A0AAT9LCV4_9FIRM</name>
<dbReference type="GO" id="GO:0009098">
    <property type="term" value="P:L-leucine biosynthetic process"/>
    <property type="evidence" value="ECO:0007669"/>
    <property type="project" value="UniProtKB-UniRule"/>
</dbReference>
<dbReference type="AlphaFoldDB" id="A0AAT9LCV4"/>
<evidence type="ECO:0000256" key="1">
    <source>
        <dbReference type="ARBA" id="ARBA00009869"/>
    </source>
</evidence>
<dbReference type="CDD" id="cd01577">
    <property type="entry name" value="IPMI_Swivel"/>
    <property type="match status" value="1"/>
</dbReference>
<dbReference type="InterPro" id="IPR033940">
    <property type="entry name" value="IPMI_Swivel"/>
</dbReference>
<dbReference type="Gene3D" id="3.20.19.10">
    <property type="entry name" value="Aconitase, domain 4"/>
    <property type="match status" value="1"/>
</dbReference>
<feature type="domain" description="Aconitase A/isopropylmalate dehydratase small subunit swivel" evidence="4">
    <location>
        <begin position="59"/>
        <end position="110"/>
    </location>
</feature>
<dbReference type="PANTHER" id="PTHR43345:SF2">
    <property type="entry name" value="3-ISOPROPYLMALATE DEHYDRATASE SMALL SUBUNIT 1"/>
    <property type="match status" value="1"/>
</dbReference>
<sequence length="174" mass="19218">MGTLIHRGISMRGRAYVFGDNIDTDQIYPGRYLHLVKPEEIKEHVLENADPTFSRRFQPGGIVVAGRNFGCGSSREHAAITLKEAGVAAVLAESFGRIFFRNAINLGLPLMIVKGIRDKVKEGDEIEVDLESGVVTLPDGCKIQGEPLSQYILNLIRHGGIKNLYKSGYRPKPE</sequence>
<gene>
    <name evidence="3" type="primary">leuD</name>
    <name evidence="5" type="ORF">IMF26_08910</name>
</gene>